<evidence type="ECO:0000256" key="1">
    <source>
        <dbReference type="SAM" id="Phobius"/>
    </source>
</evidence>
<reference evidence="2 4" key="2">
    <citation type="submission" date="2021-02" db="EMBL/GenBank/DDBJ databases">
        <title>Complete Genome Sequence of Cupriavidus oxalaticus Strain Ox1, a Soil Oxalate-Degrading Species.</title>
        <authorList>
            <person name="Palmieri F."/>
            <person name="Udriet P."/>
            <person name="Deuasquier M."/>
            <person name="Beaudoing E."/>
            <person name="Johnson S.L."/>
            <person name="Davenport K.W."/>
            <person name="Chain P.S."/>
            <person name="Bindschedler S."/>
            <person name="Junier P."/>
        </authorList>
    </citation>
    <scope>NUCLEOTIDE SEQUENCE [LARGE SCALE GENOMIC DNA]</scope>
    <source>
        <strain evidence="2 4">Ox1</strain>
    </source>
</reference>
<feature type="transmembrane region" description="Helical" evidence="1">
    <location>
        <begin position="62"/>
        <end position="82"/>
    </location>
</feature>
<keyword evidence="4" id="KW-1185">Reference proteome</keyword>
<protein>
    <submittedName>
        <fullName evidence="3">Uncharacterized protein</fullName>
    </submittedName>
</protein>
<name>A0A375G5I4_9BURK</name>
<evidence type="ECO:0000313" key="3">
    <source>
        <dbReference type="EMBL" id="SPC14215.1"/>
    </source>
</evidence>
<keyword evidence="1" id="KW-0472">Membrane</keyword>
<feature type="transmembrane region" description="Helical" evidence="1">
    <location>
        <begin position="12"/>
        <end position="33"/>
    </location>
</feature>
<keyword evidence="1" id="KW-0812">Transmembrane</keyword>
<sequence>MSDSQCNPILSLLRTVWLTWMVIGICSLPYYFWLKVKGAAEESPSASCEDEVKFWKSYRACFALLMYWAITLLLSFFAFAIISPDSREGMFWLAASFNWFGLMHSVFADKAILHGHDYLSLVQINWAYCLGLAAVNYSVARMYGRCGNHFAWVPSDREQARRDSLYDLYERPFHEATKQMMYLQEHNPSFKSVTPDWDSLSSDEKTRQMEEWEAKKSTLRAKMDAMPRVSHFR</sequence>
<accession>A0A375G5I4</accession>
<dbReference type="EMBL" id="OGUS01000121">
    <property type="protein sequence ID" value="SPC14215.1"/>
    <property type="molecule type" value="Genomic_DNA"/>
</dbReference>
<feature type="transmembrane region" description="Helical" evidence="1">
    <location>
        <begin position="119"/>
        <end position="139"/>
    </location>
</feature>
<feature type="transmembrane region" description="Helical" evidence="1">
    <location>
        <begin position="89"/>
        <end position="107"/>
    </location>
</feature>
<evidence type="ECO:0000313" key="4">
    <source>
        <dbReference type="Proteomes" id="UP000623307"/>
    </source>
</evidence>
<dbReference type="AlphaFoldDB" id="A0A375G5I4"/>
<dbReference type="Proteomes" id="UP000623307">
    <property type="component" value="Chromosome 2"/>
</dbReference>
<dbReference type="OrthoDB" id="10005137at2"/>
<dbReference type="EMBL" id="CP069812">
    <property type="protein sequence ID" value="QRQ93489.1"/>
    <property type="molecule type" value="Genomic_DNA"/>
</dbReference>
<dbReference type="GeneID" id="303492987"/>
<organism evidence="3">
    <name type="scientific">Cupriavidus oxalaticus</name>
    <dbReference type="NCBI Taxonomy" id="96344"/>
    <lineage>
        <taxon>Bacteria</taxon>
        <taxon>Pseudomonadati</taxon>
        <taxon>Pseudomonadota</taxon>
        <taxon>Betaproteobacteria</taxon>
        <taxon>Burkholderiales</taxon>
        <taxon>Burkholderiaceae</taxon>
        <taxon>Cupriavidus</taxon>
    </lineage>
</organism>
<keyword evidence="1" id="KW-1133">Transmembrane helix</keyword>
<gene>
    <name evidence="3" type="ORF">CO2235_200071</name>
    <name evidence="2" type="ORF">JTE92_25800</name>
</gene>
<proteinExistence type="predicted"/>
<dbReference type="RefSeq" id="WP_147318579.1">
    <property type="nucleotide sequence ID" value="NZ_CP069810.1"/>
</dbReference>
<evidence type="ECO:0000313" key="2">
    <source>
        <dbReference type="EMBL" id="QRQ93489.1"/>
    </source>
</evidence>
<dbReference type="Proteomes" id="UP000256862">
    <property type="component" value="Chromosome CO2235"/>
</dbReference>
<reference evidence="3" key="1">
    <citation type="submission" date="2018-01" db="EMBL/GenBank/DDBJ databases">
        <authorList>
            <person name="Clerissi C."/>
        </authorList>
    </citation>
    <scope>NUCLEOTIDE SEQUENCE</scope>
    <source>
        <strain evidence="3">Cupriavidus oxalaticus LMG 2235</strain>
    </source>
</reference>